<dbReference type="InterPro" id="IPR051407">
    <property type="entry name" value="Bact_OM_lipoprot/Surf_antigen"/>
</dbReference>
<feature type="domain" description="Glycine zipper 2TM" evidence="8">
    <location>
        <begin position="93"/>
        <end position="132"/>
    </location>
</feature>
<evidence type="ECO:0000313" key="10">
    <source>
        <dbReference type="Proteomes" id="UP001222770"/>
    </source>
</evidence>
<evidence type="ECO:0000256" key="6">
    <source>
        <dbReference type="SAM" id="MobiDB-lite"/>
    </source>
</evidence>
<keyword evidence="4" id="KW-0472">Membrane</keyword>
<feature type="chain" id="PRO_5046862709" description="17 kDa surface antigen" evidence="7">
    <location>
        <begin position="23"/>
        <end position="225"/>
    </location>
</feature>
<evidence type="ECO:0000256" key="4">
    <source>
        <dbReference type="ARBA" id="ARBA00023136"/>
    </source>
</evidence>
<comment type="subcellular location">
    <subcellularLocation>
        <location evidence="1">Cell outer membrane</location>
        <topology evidence="1">Lipid-anchor</topology>
    </subcellularLocation>
</comment>
<reference evidence="9 10" key="1">
    <citation type="submission" date="2023-03" db="EMBL/GenBank/DDBJ databases">
        <title>Novosphingobium cyanobacteriorum sp. nov., isolated from a eutrophic reservoir during the Microcystis bloom period.</title>
        <authorList>
            <person name="Kang M."/>
            <person name="Le V."/>
            <person name="Ko S.-R."/>
            <person name="Lee S.-A."/>
            <person name="Ahn C.-Y."/>
        </authorList>
    </citation>
    <scope>NUCLEOTIDE SEQUENCE [LARGE SCALE GENOMIC DNA]</scope>
    <source>
        <strain evidence="9 10">HBC54</strain>
    </source>
</reference>
<evidence type="ECO:0000256" key="7">
    <source>
        <dbReference type="SAM" id="SignalP"/>
    </source>
</evidence>
<evidence type="ECO:0000313" key="9">
    <source>
        <dbReference type="EMBL" id="MDF8333010.1"/>
    </source>
</evidence>
<dbReference type="RefSeq" id="WP_277276264.1">
    <property type="nucleotide sequence ID" value="NZ_JAROCY010000005.1"/>
</dbReference>
<evidence type="ECO:0000256" key="5">
    <source>
        <dbReference type="ARBA" id="ARBA00023288"/>
    </source>
</evidence>
<organism evidence="9 10">
    <name type="scientific">Novosphingobium cyanobacteriorum</name>
    <dbReference type="NCBI Taxonomy" id="3024215"/>
    <lineage>
        <taxon>Bacteria</taxon>
        <taxon>Pseudomonadati</taxon>
        <taxon>Pseudomonadota</taxon>
        <taxon>Alphaproteobacteria</taxon>
        <taxon>Sphingomonadales</taxon>
        <taxon>Sphingomonadaceae</taxon>
        <taxon>Novosphingobium</taxon>
    </lineage>
</organism>
<keyword evidence="5" id="KW-0449">Lipoprotein</keyword>
<comment type="caution">
    <text evidence="9">The sequence shown here is derived from an EMBL/GenBank/DDBJ whole genome shotgun (WGS) entry which is preliminary data.</text>
</comment>
<evidence type="ECO:0000259" key="8">
    <source>
        <dbReference type="Pfam" id="PF05433"/>
    </source>
</evidence>
<sequence length="225" mass="23994">MNRLLVSLLVLGAAAVANPAQAHNHGGAAMPPPPPQGVYQGTWQGGSWTGQWVQPPQGAYPYPTQPMSYPAPDPRMQEMMDRCASYRPDSGTGGAVIGGLVGGVVGNRVASGNRVLGTVAGAAVGAVAGRAIDKAEDAGRERECRDFWASQPPAGAYGYPVQGYGYYPAYVPMGYVMVPVPQAPAKPCVETKTVTYEYVTTPRRRYIPARPRDKRVKEKRIYVGS</sequence>
<comment type="similarity">
    <text evidence="2">Belongs to the rickettsiale 17 kDa surface antigen family.</text>
</comment>
<evidence type="ECO:0000256" key="2">
    <source>
        <dbReference type="ARBA" id="ARBA00008681"/>
    </source>
</evidence>
<keyword evidence="10" id="KW-1185">Reference proteome</keyword>
<evidence type="ECO:0000256" key="1">
    <source>
        <dbReference type="ARBA" id="ARBA00004459"/>
    </source>
</evidence>
<gene>
    <name evidence="9" type="ORF">POM99_07345</name>
</gene>
<dbReference type="InterPro" id="IPR008816">
    <property type="entry name" value="Gly_zipper_2TM_dom"/>
</dbReference>
<dbReference type="Pfam" id="PF05433">
    <property type="entry name" value="Rick_17kDa_Anti"/>
    <property type="match status" value="1"/>
</dbReference>
<protein>
    <recommendedName>
        <fullName evidence="3">17 kDa surface antigen</fullName>
    </recommendedName>
</protein>
<dbReference type="PANTHER" id="PTHR35603">
    <property type="match status" value="1"/>
</dbReference>
<dbReference type="Proteomes" id="UP001222770">
    <property type="component" value="Unassembled WGS sequence"/>
</dbReference>
<dbReference type="EMBL" id="JAROCY010000005">
    <property type="protein sequence ID" value="MDF8333010.1"/>
    <property type="molecule type" value="Genomic_DNA"/>
</dbReference>
<name>A0ABT6CGF3_9SPHN</name>
<accession>A0ABT6CGF3</accession>
<feature type="signal peptide" evidence="7">
    <location>
        <begin position="1"/>
        <end position="22"/>
    </location>
</feature>
<proteinExistence type="inferred from homology"/>
<dbReference type="PANTHER" id="PTHR35603:SF2">
    <property type="entry name" value="OUTER MEMBRANE LIPOPROTEIN"/>
    <property type="match status" value="1"/>
</dbReference>
<evidence type="ECO:0000256" key="3">
    <source>
        <dbReference type="ARBA" id="ARBA00015281"/>
    </source>
</evidence>
<keyword evidence="7" id="KW-0732">Signal</keyword>
<feature type="region of interest" description="Disordered" evidence="6">
    <location>
        <begin position="22"/>
        <end position="50"/>
    </location>
</feature>